<evidence type="ECO:0000313" key="4">
    <source>
        <dbReference type="Proteomes" id="UP001149074"/>
    </source>
</evidence>
<feature type="compositionally biased region" description="Polar residues" evidence="1">
    <location>
        <begin position="649"/>
        <end position="661"/>
    </location>
</feature>
<feature type="compositionally biased region" description="Basic and acidic residues" evidence="1">
    <location>
        <begin position="41"/>
        <end position="52"/>
    </location>
</feature>
<dbReference type="EMBL" id="JAPQKI010000001">
    <property type="protein sequence ID" value="KAJ5112617.1"/>
    <property type="molecule type" value="Genomic_DNA"/>
</dbReference>
<dbReference type="GO" id="GO:0005524">
    <property type="term" value="F:ATP binding"/>
    <property type="evidence" value="ECO:0007669"/>
    <property type="project" value="InterPro"/>
</dbReference>
<keyword evidence="4" id="KW-1185">Reference proteome</keyword>
<evidence type="ECO:0000259" key="2">
    <source>
        <dbReference type="PROSITE" id="PS50011"/>
    </source>
</evidence>
<dbReference type="RefSeq" id="XP_056480390.1">
    <property type="nucleotide sequence ID" value="XM_056613166.1"/>
</dbReference>
<dbReference type="PROSITE" id="PS50011">
    <property type="entry name" value="PROTEIN_KINASE_DOM"/>
    <property type="match status" value="1"/>
</dbReference>
<comment type="caution">
    <text evidence="3">The sequence shown here is derived from an EMBL/GenBank/DDBJ whole genome shotgun (WGS) entry which is preliminary data.</text>
</comment>
<dbReference type="InterPro" id="IPR000719">
    <property type="entry name" value="Prot_kinase_dom"/>
</dbReference>
<dbReference type="GO" id="GO:0005737">
    <property type="term" value="C:cytoplasm"/>
    <property type="evidence" value="ECO:0007669"/>
    <property type="project" value="TreeGrafter"/>
</dbReference>
<feature type="compositionally biased region" description="Low complexity" evidence="1">
    <location>
        <begin position="120"/>
        <end position="129"/>
    </location>
</feature>
<dbReference type="Gene3D" id="1.10.510.10">
    <property type="entry name" value="Transferase(Phosphotransferase) domain 1"/>
    <property type="match status" value="1"/>
</dbReference>
<dbReference type="AlphaFoldDB" id="A0A9W9G5Y4"/>
<feature type="domain" description="Protein kinase" evidence="2">
    <location>
        <begin position="331"/>
        <end position="571"/>
    </location>
</feature>
<dbReference type="InterPro" id="IPR050167">
    <property type="entry name" value="Ser_Thr_protein_kinase"/>
</dbReference>
<dbReference type="CDD" id="cd00180">
    <property type="entry name" value="PKc"/>
    <property type="match status" value="1"/>
</dbReference>
<gene>
    <name evidence="3" type="ORF">N7532_000662</name>
</gene>
<dbReference type="GO" id="GO:0007165">
    <property type="term" value="P:signal transduction"/>
    <property type="evidence" value="ECO:0007669"/>
    <property type="project" value="TreeGrafter"/>
</dbReference>
<name>A0A9W9G5Y4_9EURO</name>
<feature type="compositionally biased region" description="Basic and acidic residues" evidence="1">
    <location>
        <begin position="96"/>
        <end position="116"/>
    </location>
</feature>
<feature type="region of interest" description="Disordered" evidence="1">
    <location>
        <begin position="41"/>
        <end position="175"/>
    </location>
</feature>
<dbReference type="Pfam" id="PF07714">
    <property type="entry name" value="PK_Tyr_Ser-Thr"/>
    <property type="match status" value="1"/>
</dbReference>
<protein>
    <recommendedName>
        <fullName evidence="2">Protein kinase domain-containing protein</fullName>
    </recommendedName>
</protein>
<dbReference type="GeneID" id="81352145"/>
<dbReference type="PANTHER" id="PTHR23257">
    <property type="entry name" value="SERINE-THREONINE PROTEIN KINASE"/>
    <property type="match status" value="1"/>
</dbReference>
<feature type="compositionally biased region" description="Polar residues" evidence="1">
    <location>
        <begin position="685"/>
        <end position="702"/>
    </location>
</feature>
<dbReference type="InterPro" id="IPR001245">
    <property type="entry name" value="Ser-Thr/Tyr_kinase_cat_dom"/>
</dbReference>
<accession>A0A9W9G5Y4</accession>
<evidence type="ECO:0000256" key="1">
    <source>
        <dbReference type="SAM" id="MobiDB-lite"/>
    </source>
</evidence>
<evidence type="ECO:0000313" key="3">
    <source>
        <dbReference type="EMBL" id="KAJ5112617.1"/>
    </source>
</evidence>
<dbReference type="OrthoDB" id="635774at2759"/>
<dbReference type="InterPro" id="IPR011009">
    <property type="entry name" value="Kinase-like_dom_sf"/>
</dbReference>
<organism evidence="3 4">
    <name type="scientific">Penicillium argentinense</name>
    <dbReference type="NCBI Taxonomy" id="1131581"/>
    <lineage>
        <taxon>Eukaryota</taxon>
        <taxon>Fungi</taxon>
        <taxon>Dikarya</taxon>
        <taxon>Ascomycota</taxon>
        <taxon>Pezizomycotina</taxon>
        <taxon>Eurotiomycetes</taxon>
        <taxon>Eurotiomycetidae</taxon>
        <taxon>Eurotiales</taxon>
        <taxon>Aspergillaceae</taxon>
        <taxon>Penicillium</taxon>
    </lineage>
</organism>
<sequence length="1014" mass="112365">MAISLANSSCSPTRLGLLLDEKGSQKKQSMWHRLGLRRWLGRDDRDSPENQHDQSSPHSRAASVDSNPRARHDNLTRRLSRRVGVGLPRSTASKRQNPERRDRLAPLEPDHRRAQSADRSPSSGQRSQSPLPPSGPRLSAPEVQWLGPTPTTTVDEPLDPFESRESLGTHPESVPQADWEANLPTESPEAEVPALTPAPAEIDMDLENRWILNLSMHFRDRSEREKFFITYVENPYQWRRVTISCDYRDAAPDSLEQDLKGLRYQRDKSARIYESIRESLPEIQFYDTVTNLKVETRDGRLHVHVTEDVNETIPYPPISSVGHLAGARCVPETLLQFDSHLSGFVYKVQHDGQDFIKKEIPGPDTVDEFLYEINALHALNGAPNVIQVGGIVVDEHHEKVKGLLISYAEKGALVDILYEQRGQISFARRERWAKQIVQGLCEIHESGYVQGDFTLSNIVVDADDNAHIIDINRRGCPVGWEPPEIAEKIESNQRISMYIGVKTDLYQLGMTLWALAMQEDEPERQPRPLFLGLDVDVPDYYRRIVDICLSPTPRHRMAAKELLSFFPLNLFSPQAPRLRNPAMHLLAKHQNVGHPPARAAPNSFAPLGSYKYPSPEGICPPLFHDHPDQGKRSTVTLADSNDAVAFPSRHSSASTLNQHESNGLDRCWDETPPSPTFDSKPDLPTEQQIQNAVPSVWANTVSPGFDPRATELEESRPQSFESRTDSDESGGYQRIPVSKEVPAVPTQLKASHDYLNSIAVDESVLNEPDPVCDEIAESVSEKSHVCIADSQNPKVTDSATSLFLSVLPINPALSKRKSFPPDLKSIQYPSVSSSQPEPAPLRLVSLLAESRLPINPAVVPAVTSSVVLPNQEPSTAGSKTPTSFNSSSAQIEAAPCGVNSLLSESQLPINPAVGPSEPRSSLRPLMGKLDPVTLPARREVLFDQSASFLSDSRLPINPAVGGSCNEPIPPVSADNQHSGISIPQSEPVHHWMVSLSESRLPINPSYRGRLSTPF</sequence>
<dbReference type="SUPFAM" id="SSF56112">
    <property type="entry name" value="Protein kinase-like (PK-like)"/>
    <property type="match status" value="1"/>
</dbReference>
<proteinExistence type="predicted"/>
<dbReference type="Proteomes" id="UP001149074">
    <property type="component" value="Unassembled WGS sequence"/>
</dbReference>
<reference evidence="3" key="2">
    <citation type="journal article" date="2023" name="IMA Fungus">
        <title>Comparative genomic study of the Penicillium genus elucidates a diverse pangenome and 15 lateral gene transfer events.</title>
        <authorList>
            <person name="Petersen C."/>
            <person name="Sorensen T."/>
            <person name="Nielsen M.R."/>
            <person name="Sondergaard T.E."/>
            <person name="Sorensen J.L."/>
            <person name="Fitzpatrick D.A."/>
            <person name="Frisvad J.C."/>
            <person name="Nielsen K.L."/>
        </authorList>
    </citation>
    <scope>NUCLEOTIDE SEQUENCE</scope>
    <source>
        <strain evidence="3">IBT 30761</strain>
    </source>
</reference>
<reference evidence="3" key="1">
    <citation type="submission" date="2022-11" db="EMBL/GenBank/DDBJ databases">
        <authorList>
            <person name="Petersen C."/>
        </authorList>
    </citation>
    <scope>NUCLEOTIDE SEQUENCE</scope>
    <source>
        <strain evidence="3">IBT 30761</strain>
    </source>
</reference>
<feature type="region of interest" description="Disordered" evidence="1">
    <location>
        <begin position="646"/>
        <end position="739"/>
    </location>
</feature>
<dbReference type="GO" id="GO:0004672">
    <property type="term" value="F:protein kinase activity"/>
    <property type="evidence" value="ECO:0007669"/>
    <property type="project" value="InterPro"/>
</dbReference>
<feature type="compositionally biased region" description="Basic and acidic residues" evidence="1">
    <location>
        <begin position="708"/>
        <end position="726"/>
    </location>
</feature>